<evidence type="ECO:0000313" key="2">
    <source>
        <dbReference type="Proteomes" id="UP000031668"/>
    </source>
</evidence>
<accession>A0A0C2N2J5</accession>
<name>A0A0C2N2J5_THEKT</name>
<dbReference type="AlphaFoldDB" id="A0A0C2N2J5"/>
<reference evidence="1 2" key="1">
    <citation type="journal article" date="2014" name="Genome Biol. Evol.">
        <title>The genome of the myxosporean Thelohanellus kitauei shows adaptations to nutrient acquisition within its fish host.</title>
        <authorList>
            <person name="Yang Y."/>
            <person name="Xiong J."/>
            <person name="Zhou Z."/>
            <person name="Huo F."/>
            <person name="Miao W."/>
            <person name="Ran C."/>
            <person name="Liu Y."/>
            <person name="Zhang J."/>
            <person name="Feng J."/>
            <person name="Wang M."/>
            <person name="Wang M."/>
            <person name="Wang L."/>
            <person name="Yao B."/>
        </authorList>
    </citation>
    <scope>NUCLEOTIDE SEQUENCE [LARGE SCALE GENOMIC DNA]</scope>
    <source>
        <strain evidence="1">Wuqing</strain>
    </source>
</reference>
<organism evidence="1 2">
    <name type="scientific">Thelohanellus kitauei</name>
    <name type="common">Myxosporean</name>
    <dbReference type="NCBI Taxonomy" id="669202"/>
    <lineage>
        <taxon>Eukaryota</taxon>
        <taxon>Metazoa</taxon>
        <taxon>Cnidaria</taxon>
        <taxon>Myxozoa</taxon>
        <taxon>Myxosporea</taxon>
        <taxon>Bivalvulida</taxon>
        <taxon>Platysporina</taxon>
        <taxon>Myxobolidae</taxon>
        <taxon>Thelohanellus</taxon>
    </lineage>
</organism>
<dbReference type="Proteomes" id="UP000031668">
    <property type="component" value="Unassembled WGS sequence"/>
</dbReference>
<protein>
    <submittedName>
        <fullName evidence="1">Uncharacterized protein</fullName>
    </submittedName>
</protein>
<sequence length="108" mass="12184">MLSLGEMGEFNTPIIRITIKKRDCRGGYGSRISKLYRIPEIDLALPVENPVLVFCGLIETNARTNCYRVLKGSNHSIKNHIKTAFRPLLLKDAGNSLNDTFEFGIEMK</sequence>
<proteinExistence type="predicted"/>
<comment type="caution">
    <text evidence="1">The sequence shown here is derived from an EMBL/GenBank/DDBJ whole genome shotgun (WGS) entry which is preliminary data.</text>
</comment>
<dbReference type="EMBL" id="JWZT01002014">
    <property type="protein sequence ID" value="KII70585.1"/>
    <property type="molecule type" value="Genomic_DNA"/>
</dbReference>
<evidence type="ECO:0000313" key="1">
    <source>
        <dbReference type="EMBL" id="KII70585.1"/>
    </source>
</evidence>
<keyword evidence="2" id="KW-1185">Reference proteome</keyword>
<gene>
    <name evidence="1" type="ORF">RF11_14547</name>
</gene>